<protein>
    <submittedName>
        <fullName evidence="1">Uncharacterized protein</fullName>
    </submittedName>
</protein>
<reference evidence="2" key="1">
    <citation type="submission" date="2017-12" db="EMBL/GenBank/DDBJ databases">
        <authorList>
            <person name="Diaz M."/>
        </authorList>
    </citation>
    <scope>NUCLEOTIDE SEQUENCE [LARGE SCALE GENOMIC DNA]</scope>
    <source>
        <strain evidence="2">FI11154</strain>
    </source>
</reference>
<evidence type="ECO:0000313" key="2">
    <source>
        <dbReference type="Proteomes" id="UP000246073"/>
    </source>
</evidence>
<proteinExistence type="predicted"/>
<name>A0A2P9HP68_9HYPH</name>
<dbReference type="EMBL" id="OOFM01000005">
    <property type="protein sequence ID" value="SPL65892.1"/>
    <property type="molecule type" value="Genomic_DNA"/>
</dbReference>
<dbReference type="AlphaFoldDB" id="A0A2P9HP68"/>
<dbReference type="Proteomes" id="UP000246073">
    <property type="component" value="Unassembled WGS sequence"/>
</dbReference>
<sequence>MSAVTHICCPDCLPQKRHFGVSSLREIHVASQCAFRTFQ</sequence>
<gene>
    <name evidence="1" type="ORF">OHAE_1759</name>
</gene>
<accession>A0A2P9HP68</accession>
<evidence type="ECO:0000313" key="1">
    <source>
        <dbReference type="EMBL" id="SPL65892.1"/>
    </source>
</evidence>
<organism evidence="1 2">
    <name type="scientific">Ochrobactrum soli</name>
    <dbReference type="NCBI Taxonomy" id="2448455"/>
    <lineage>
        <taxon>Bacteria</taxon>
        <taxon>Pseudomonadati</taxon>
        <taxon>Pseudomonadota</taxon>
        <taxon>Alphaproteobacteria</taxon>
        <taxon>Hyphomicrobiales</taxon>
        <taxon>Brucellaceae</taxon>
        <taxon>Brucella/Ochrobactrum group</taxon>
        <taxon>Ochrobactrum</taxon>
    </lineage>
</organism>